<feature type="compositionally biased region" description="Polar residues" evidence="5">
    <location>
        <begin position="178"/>
        <end position="189"/>
    </location>
</feature>
<evidence type="ECO:0000256" key="5">
    <source>
        <dbReference type="SAM" id="MobiDB-lite"/>
    </source>
</evidence>
<sequence>MLLNLSSTARKDLTRLWREYKKLRSAEAKESIIIHYLSLVRFIAGRMAMNSPPHVEEDDLIGWGIFGLLDAVEKFDPEQKASFETYASTRIRGSIIDQIRSLDWAPRSLRQKARQMSQASTKLKEQLGREPTETELADEMEMTENDLFELRTDIHGAYVLSLDTSVSGEDEGEEVTLGQVTSDANNPSPEESAIKKEAEQRLADSIEQLPETERQVITLYYFDELTLKEIGQVLGLSESRICQIHRAVIKKLKQHLRVSGRDA</sequence>
<dbReference type="GO" id="GO:0003899">
    <property type="term" value="F:DNA-directed RNA polymerase activity"/>
    <property type="evidence" value="ECO:0007669"/>
    <property type="project" value="InterPro"/>
</dbReference>
<keyword evidence="4" id="KW-0804">Transcription</keyword>
<dbReference type="NCBIfam" id="NF005413">
    <property type="entry name" value="PRK06986.1"/>
    <property type="match status" value="1"/>
</dbReference>
<dbReference type="CDD" id="cd06171">
    <property type="entry name" value="Sigma70_r4"/>
    <property type="match status" value="1"/>
</dbReference>
<dbReference type="GO" id="GO:0003677">
    <property type="term" value="F:DNA binding"/>
    <property type="evidence" value="ECO:0007669"/>
    <property type="project" value="UniProtKB-KW"/>
</dbReference>
<dbReference type="InterPro" id="IPR013324">
    <property type="entry name" value="RNA_pol_sigma_r3/r4-like"/>
</dbReference>
<dbReference type="PANTHER" id="PTHR30385">
    <property type="entry name" value="SIGMA FACTOR F FLAGELLAR"/>
    <property type="match status" value="1"/>
</dbReference>
<dbReference type="InterPro" id="IPR007627">
    <property type="entry name" value="RNA_pol_sigma70_r2"/>
</dbReference>
<feature type="domain" description="RNA polymerase sigma-70" evidence="6">
    <location>
        <begin position="226"/>
        <end position="252"/>
    </location>
</feature>
<evidence type="ECO:0000259" key="6">
    <source>
        <dbReference type="PROSITE" id="PS00716"/>
    </source>
</evidence>
<dbReference type="PANTHER" id="PTHR30385:SF7">
    <property type="entry name" value="RNA POLYMERASE SIGMA FACTOR FLIA"/>
    <property type="match status" value="1"/>
</dbReference>
<keyword evidence="2" id="KW-0731">Sigma factor</keyword>
<accession>A0A419EXZ3</accession>
<protein>
    <submittedName>
        <fullName evidence="7">FliA/WhiG family RNA polymerase sigma factor</fullName>
    </submittedName>
</protein>
<dbReference type="SUPFAM" id="SSF88946">
    <property type="entry name" value="Sigma2 domain of RNA polymerase sigma factors"/>
    <property type="match status" value="1"/>
</dbReference>
<name>A0A419EXZ3_9BACT</name>
<evidence type="ECO:0000256" key="2">
    <source>
        <dbReference type="ARBA" id="ARBA00023082"/>
    </source>
</evidence>
<gene>
    <name evidence="7" type="ORF">C4532_10105</name>
</gene>
<evidence type="ECO:0000256" key="3">
    <source>
        <dbReference type="ARBA" id="ARBA00023125"/>
    </source>
</evidence>
<dbReference type="InterPro" id="IPR014284">
    <property type="entry name" value="RNA_pol_sigma-70_dom"/>
</dbReference>
<dbReference type="InterPro" id="IPR007630">
    <property type="entry name" value="RNA_pol_sigma70_r4"/>
</dbReference>
<dbReference type="NCBIfam" id="TIGR02479">
    <property type="entry name" value="FliA_WhiG"/>
    <property type="match status" value="1"/>
</dbReference>
<dbReference type="Gene3D" id="1.10.1740.10">
    <property type="match status" value="1"/>
</dbReference>
<proteinExistence type="predicted"/>
<feature type="region of interest" description="Disordered" evidence="5">
    <location>
        <begin position="169"/>
        <end position="190"/>
    </location>
</feature>
<dbReference type="InterPro" id="IPR013325">
    <property type="entry name" value="RNA_pol_sigma_r2"/>
</dbReference>
<evidence type="ECO:0000313" key="8">
    <source>
        <dbReference type="Proteomes" id="UP000285961"/>
    </source>
</evidence>
<comment type="caution">
    <text evidence="7">The sequence shown here is derived from an EMBL/GenBank/DDBJ whole genome shotgun (WGS) entry which is preliminary data.</text>
</comment>
<dbReference type="PROSITE" id="PS00716">
    <property type="entry name" value="SIGMA70_2"/>
    <property type="match status" value="1"/>
</dbReference>
<evidence type="ECO:0000256" key="1">
    <source>
        <dbReference type="ARBA" id="ARBA00023015"/>
    </source>
</evidence>
<dbReference type="SUPFAM" id="SSF88659">
    <property type="entry name" value="Sigma3 and sigma4 domains of RNA polymerase sigma factors"/>
    <property type="match status" value="2"/>
</dbReference>
<organism evidence="7 8">
    <name type="scientific">Candidatus Abyssobacteria bacterium SURF_17</name>
    <dbReference type="NCBI Taxonomy" id="2093361"/>
    <lineage>
        <taxon>Bacteria</taxon>
        <taxon>Pseudomonadati</taxon>
        <taxon>Candidatus Hydrogenedentota</taxon>
        <taxon>Candidatus Abyssobacteria</taxon>
    </lineage>
</organism>
<evidence type="ECO:0000256" key="4">
    <source>
        <dbReference type="ARBA" id="ARBA00023163"/>
    </source>
</evidence>
<dbReference type="Pfam" id="PF04542">
    <property type="entry name" value="Sigma70_r2"/>
    <property type="match status" value="1"/>
</dbReference>
<feature type="compositionally biased region" description="Basic and acidic residues" evidence="5">
    <location>
        <begin position="122"/>
        <end position="132"/>
    </location>
</feature>
<dbReference type="GO" id="GO:0006352">
    <property type="term" value="P:DNA-templated transcription initiation"/>
    <property type="evidence" value="ECO:0007669"/>
    <property type="project" value="InterPro"/>
</dbReference>
<dbReference type="EMBL" id="QZKI01000077">
    <property type="protein sequence ID" value="RJP69877.1"/>
    <property type="molecule type" value="Genomic_DNA"/>
</dbReference>
<dbReference type="AlphaFoldDB" id="A0A419EXZ3"/>
<dbReference type="NCBIfam" id="TIGR02937">
    <property type="entry name" value="sigma70-ECF"/>
    <property type="match status" value="1"/>
</dbReference>
<dbReference type="PIRSF" id="PIRSF000770">
    <property type="entry name" value="RNA_pol_sigma-SigE/K"/>
    <property type="match status" value="1"/>
</dbReference>
<keyword evidence="3" id="KW-0238">DNA-binding</keyword>
<dbReference type="InterPro" id="IPR007624">
    <property type="entry name" value="RNA_pol_sigma70_r3"/>
</dbReference>
<dbReference type="InterPro" id="IPR012845">
    <property type="entry name" value="RNA_pol_sigma_FliA_WhiG"/>
</dbReference>
<evidence type="ECO:0000313" key="7">
    <source>
        <dbReference type="EMBL" id="RJP69877.1"/>
    </source>
</evidence>
<dbReference type="Gene3D" id="1.20.140.160">
    <property type="match status" value="1"/>
</dbReference>
<feature type="region of interest" description="Disordered" evidence="5">
    <location>
        <begin position="115"/>
        <end position="136"/>
    </location>
</feature>
<dbReference type="Proteomes" id="UP000285961">
    <property type="component" value="Unassembled WGS sequence"/>
</dbReference>
<keyword evidence="1" id="KW-0805">Transcription regulation</keyword>
<reference evidence="7 8" key="1">
    <citation type="journal article" date="2017" name="ISME J.">
        <title>Energy and carbon metabolisms in a deep terrestrial subsurface fluid microbial community.</title>
        <authorList>
            <person name="Momper L."/>
            <person name="Jungbluth S.P."/>
            <person name="Lee M.D."/>
            <person name="Amend J.P."/>
        </authorList>
    </citation>
    <scope>NUCLEOTIDE SEQUENCE [LARGE SCALE GENOMIC DNA]</scope>
    <source>
        <strain evidence="7">SURF_17</strain>
    </source>
</reference>
<dbReference type="PRINTS" id="PR00046">
    <property type="entry name" value="SIGMA70FCT"/>
</dbReference>
<dbReference type="Pfam" id="PF04545">
    <property type="entry name" value="Sigma70_r4"/>
    <property type="match status" value="1"/>
</dbReference>
<dbReference type="Pfam" id="PF04539">
    <property type="entry name" value="Sigma70_r3"/>
    <property type="match status" value="1"/>
</dbReference>
<dbReference type="GO" id="GO:0016987">
    <property type="term" value="F:sigma factor activity"/>
    <property type="evidence" value="ECO:0007669"/>
    <property type="project" value="UniProtKB-KW"/>
</dbReference>
<dbReference type="InterPro" id="IPR000943">
    <property type="entry name" value="RNA_pol_sigma70"/>
</dbReference>